<keyword evidence="1" id="KW-0343">GTPase activation</keyword>
<dbReference type="InterPro" id="IPR000195">
    <property type="entry name" value="Rab-GAP-TBC_dom"/>
</dbReference>
<evidence type="ECO:0000259" key="3">
    <source>
        <dbReference type="PROSITE" id="PS50086"/>
    </source>
</evidence>
<dbReference type="FunFam" id="2.30.29.230:FF:000002">
    <property type="entry name" value="TBC1 domain family member 16 isoform X2"/>
    <property type="match status" value="1"/>
</dbReference>
<dbReference type="EMBL" id="WBNG01001019">
    <property type="protein sequence ID" value="NXD29550.1"/>
    <property type="molecule type" value="Genomic_DNA"/>
</dbReference>
<feature type="non-terminal residue" evidence="4">
    <location>
        <position position="1"/>
    </location>
</feature>
<evidence type="ECO:0000313" key="5">
    <source>
        <dbReference type="Proteomes" id="UP000623542"/>
    </source>
</evidence>
<feature type="domain" description="Rab-GAP TBC" evidence="3">
    <location>
        <begin position="415"/>
        <end position="734"/>
    </location>
</feature>
<evidence type="ECO:0000313" key="4">
    <source>
        <dbReference type="EMBL" id="NXD29550.1"/>
    </source>
</evidence>
<dbReference type="InterPro" id="IPR035969">
    <property type="entry name" value="Rab-GAP_TBC_sf"/>
</dbReference>
<dbReference type="SUPFAM" id="SSF47923">
    <property type="entry name" value="Ypt/Rab-GAP domain of gyp1p"/>
    <property type="match status" value="2"/>
</dbReference>
<feature type="non-terminal residue" evidence="4">
    <location>
        <position position="734"/>
    </location>
</feature>
<evidence type="ECO:0000256" key="2">
    <source>
        <dbReference type="SAM" id="MobiDB-lite"/>
    </source>
</evidence>
<evidence type="ECO:0000256" key="1">
    <source>
        <dbReference type="ARBA" id="ARBA00022468"/>
    </source>
</evidence>
<dbReference type="PANTHER" id="PTHR22957">
    <property type="entry name" value="TBC1 DOMAIN FAMILY MEMBER GTPASE-ACTIVATING PROTEIN"/>
    <property type="match status" value="1"/>
</dbReference>
<dbReference type="Gene3D" id="2.30.29.230">
    <property type="match status" value="1"/>
</dbReference>
<dbReference type="FunFam" id="1.10.8.270:FF:000017">
    <property type="entry name" value="TBC1 domain family member 16"/>
    <property type="match status" value="1"/>
</dbReference>
<reference evidence="4" key="1">
    <citation type="submission" date="2019-09" db="EMBL/GenBank/DDBJ databases">
        <title>Bird 10,000 Genomes (B10K) Project - Family phase.</title>
        <authorList>
            <person name="Zhang G."/>
        </authorList>
    </citation>
    <scope>NUCLEOTIDE SEQUENCE</scope>
    <source>
        <strain evidence="4">B10K-IZCAS-20218</strain>
        <tissue evidence="4">Blood</tissue>
    </source>
</reference>
<keyword evidence="5" id="KW-1185">Reference proteome</keyword>
<dbReference type="Proteomes" id="UP000623542">
    <property type="component" value="Unassembled WGS sequence"/>
</dbReference>
<dbReference type="OrthoDB" id="10264062at2759"/>
<dbReference type="GO" id="GO:0005769">
    <property type="term" value="C:early endosome"/>
    <property type="evidence" value="ECO:0007669"/>
    <property type="project" value="TreeGrafter"/>
</dbReference>
<dbReference type="Pfam" id="PF00566">
    <property type="entry name" value="RabGAP-TBC"/>
    <property type="match status" value="1"/>
</dbReference>
<comment type="caution">
    <text evidence="4">The sequence shown here is derived from an EMBL/GenBank/DDBJ whole genome shotgun (WGS) entry which is preliminary data.</text>
</comment>
<organism evidence="4 5">
    <name type="scientific">Elachura formosa</name>
    <name type="common">spotted wren-babbler</name>
    <dbReference type="NCBI Taxonomy" id="1463973"/>
    <lineage>
        <taxon>Eukaryota</taxon>
        <taxon>Metazoa</taxon>
        <taxon>Chordata</taxon>
        <taxon>Craniata</taxon>
        <taxon>Vertebrata</taxon>
        <taxon>Euteleostomi</taxon>
        <taxon>Archelosauria</taxon>
        <taxon>Archosauria</taxon>
        <taxon>Dinosauria</taxon>
        <taxon>Saurischia</taxon>
        <taxon>Theropoda</taxon>
        <taxon>Coelurosauria</taxon>
        <taxon>Aves</taxon>
        <taxon>Neognathae</taxon>
        <taxon>Neoaves</taxon>
        <taxon>Telluraves</taxon>
        <taxon>Australaves</taxon>
        <taxon>Passeriformes</taxon>
        <taxon>Elachuridae</taxon>
        <taxon>Elachura</taxon>
    </lineage>
</organism>
<feature type="compositionally biased region" description="Basic and acidic residues" evidence="2">
    <location>
        <begin position="183"/>
        <end position="200"/>
    </location>
</feature>
<sequence>MSLGRLLRRASSKASDLLTLTPGGSSSVLDGEIIYSKNNVCVHPPELLQGVGEHHPGYLCLYTEKDELLGTTLILAWVPNARIQRQDEEALRYITPESSPVRKAPRKRGRLGQSCPGGRPASPPEQRGALALRGDEVLAVSRLLRDGAPSSEGEKLSQSGARPSPQPPRSDSGTLSTVSSQEEQNRSEGTEEGLDCREDEGSLELSADDVSRDSTFDSDSDAFSSPFCLSPISEALGKSSSSVFLDSESSSASSLDTSAQFQDNNGQTQSTRWDEQQKVFALEQVCGVFRVDLGQMRSLRLFFSDEACTCGQLVVASRESQYKIFHFHHGGLDKVSEVFQQWKYCTETHLKEQQLAEEKTCMQFSIRRPKLPSSETHPEENSQRRLDVAAWLQHLNAAGQVEEEYRLRKAIFFGGIDISIRGEVWPFLLHYYSYKSTSEEREALRLQKRKEYFEIQEKRLSMTPDEQKDFWRQVQFTVDKDVVRTDRSNQFFRGEDNPNVETMRRILLNYAVFNPTIGYSQGMSDLVAPLLAEVLDESDTFWCFVGLMQNTIFISSPRDEDMEKQLVRLRAGLPLPCHGFSSPHFLGWGDPACQITLQSHYKLGTDYFHLFICVAIVVIYGDDVIEQQLATDQMLLHFSNLAMHMNGELVLRKARSLLYQFHLLPRIPCSLHELCKLCGTGMWDSGFIPAVECSGQHPESESCPYGGLVEEASPKPGSEGKRGLTARDVFAFRK</sequence>
<feature type="region of interest" description="Disordered" evidence="2">
    <location>
        <begin position="94"/>
        <end position="127"/>
    </location>
</feature>
<gene>
    <name evidence="4" type="primary">Tbc1d16</name>
    <name evidence="4" type="ORF">ELAFOR_R07051</name>
</gene>
<dbReference type="PANTHER" id="PTHR22957:SF547">
    <property type="entry name" value="TBC1 DOMAIN FAMILY MEMBER 16"/>
    <property type="match status" value="1"/>
</dbReference>
<feature type="compositionally biased region" description="Polar residues" evidence="2">
    <location>
        <begin position="169"/>
        <end position="182"/>
    </location>
</feature>
<dbReference type="Gene3D" id="1.10.8.270">
    <property type="entry name" value="putative rabgap domain of human tbc1 domain family member 14 like domains"/>
    <property type="match status" value="1"/>
</dbReference>
<dbReference type="AlphaFoldDB" id="A0A851USF7"/>
<dbReference type="SMART" id="SM00164">
    <property type="entry name" value="TBC"/>
    <property type="match status" value="1"/>
</dbReference>
<proteinExistence type="predicted"/>
<dbReference type="GO" id="GO:0005096">
    <property type="term" value="F:GTPase activator activity"/>
    <property type="evidence" value="ECO:0007669"/>
    <property type="project" value="UniProtKB-KW"/>
</dbReference>
<protein>
    <submittedName>
        <fullName evidence="4">TBC16 protein</fullName>
    </submittedName>
</protein>
<accession>A0A851USF7</accession>
<dbReference type="PROSITE" id="PS50086">
    <property type="entry name" value="TBC_RABGAP"/>
    <property type="match status" value="1"/>
</dbReference>
<feature type="region of interest" description="Disordered" evidence="2">
    <location>
        <begin position="146"/>
        <end position="222"/>
    </location>
</feature>
<name>A0A851USF7_9PASS</name>